<sequence>MIIVDGEKYACIRCIRGHRSSTCKHAERPLMKVRSRGRPSPSCNHRIAILNEKTLTTTEVKESCCNGEHQTKVEDSPDPPSCCANTNGTDSSSSENKARNCCSGSGKNAVIILTASDKKVIQNTDDQLQLLEPEKRARINRKSSPGIKTEKVYEGYLADGCSVPGSCACDPESCNCPSCEVHNLNSTKNHVQPFGPVKLESIGTLFSEKDHNYQPEKQQTISNNITIEDLNECCCPDDNCHCFNCAKHGNINGYHNGLRIADFEDEMFRLSSEHESTIDKFLQDLKKSFDSNCICASSPCTCKSLPL</sequence>
<dbReference type="SUPFAM" id="SSF57879">
    <property type="entry name" value="Zinc domain conserved in yeast copper-regulated transcription factors"/>
    <property type="match status" value="1"/>
</dbReference>
<dbReference type="GO" id="GO:0005507">
    <property type="term" value="F:copper ion binding"/>
    <property type="evidence" value="ECO:0007669"/>
    <property type="project" value="InterPro"/>
</dbReference>
<dbReference type="HOGENOM" id="CLU_031396_0_0_1"/>
<dbReference type="InParanoid" id="C4R5Z5"/>
<dbReference type="EMBL" id="FN392321">
    <property type="protein sequence ID" value="CAY70981.1"/>
    <property type="molecule type" value="Genomic_DNA"/>
</dbReference>
<dbReference type="OMA" id="CTNCETH"/>
<evidence type="ECO:0000256" key="5">
    <source>
        <dbReference type="ARBA" id="ARBA00023015"/>
    </source>
</evidence>
<evidence type="ECO:0000313" key="10">
    <source>
        <dbReference type="Proteomes" id="UP000000314"/>
    </source>
</evidence>
<dbReference type="RefSeq" id="XP_002493160.1">
    <property type="nucleotide sequence ID" value="XM_002493115.1"/>
</dbReference>
<proteinExistence type="predicted"/>
<evidence type="ECO:0000313" key="9">
    <source>
        <dbReference type="EMBL" id="CAY70981.1"/>
    </source>
</evidence>
<dbReference type="PROSITE" id="PS50073">
    <property type="entry name" value="COPPER_FIST_2"/>
    <property type="match status" value="1"/>
</dbReference>
<gene>
    <name evidence="9" type="ordered locus">PAS_chr3_0923</name>
</gene>
<organism evidence="9 10">
    <name type="scientific">Komagataella phaffii (strain GS115 / ATCC 20864)</name>
    <name type="common">Yeast</name>
    <name type="synonym">Pichia pastoris</name>
    <dbReference type="NCBI Taxonomy" id="644223"/>
    <lineage>
        <taxon>Eukaryota</taxon>
        <taxon>Fungi</taxon>
        <taxon>Dikarya</taxon>
        <taxon>Ascomycota</taxon>
        <taxon>Saccharomycotina</taxon>
        <taxon>Pichiomycetes</taxon>
        <taxon>Pichiales</taxon>
        <taxon>Pichiaceae</taxon>
        <taxon>Komagataella</taxon>
    </lineage>
</organism>
<dbReference type="PANTHER" id="PTHR28088:SF5">
    <property type="entry name" value="TRANSCRIPTIONAL ACTIVATOR HAA1-RELATED"/>
    <property type="match status" value="1"/>
</dbReference>
<dbReference type="GO" id="GO:0000978">
    <property type="term" value="F:RNA polymerase II cis-regulatory region sequence-specific DNA binding"/>
    <property type="evidence" value="ECO:0007669"/>
    <property type="project" value="TreeGrafter"/>
</dbReference>
<dbReference type="eggNOG" id="ENOG502QQ0T">
    <property type="taxonomic scope" value="Eukaryota"/>
</dbReference>
<keyword evidence="2" id="KW-0479">Metal-binding</keyword>
<evidence type="ECO:0000256" key="7">
    <source>
        <dbReference type="ARBA" id="ARBA00023242"/>
    </source>
</evidence>
<keyword evidence="7" id="KW-0539">Nucleus</keyword>
<dbReference type="KEGG" id="ppa:PAS_chr3_0923"/>
<dbReference type="GO" id="GO:0045944">
    <property type="term" value="P:positive regulation of transcription by RNA polymerase II"/>
    <property type="evidence" value="ECO:0007669"/>
    <property type="project" value="TreeGrafter"/>
</dbReference>
<evidence type="ECO:0000256" key="1">
    <source>
        <dbReference type="ARBA" id="ARBA00004123"/>
    </source>
</evidence>
<dbReference type="OrthoDB" id="5600085at2759"/>
<dbReference type="STRING" id="644223.C4R5Z5"/>
<dbReference type="GO" id="GO:0000981">
    <property type="term" value="F:DNA-binding transcription factor activity, RNA polymerase II-specific"/>
    <property type="evidence" value="ECO:0007669"/>
    <property type="project" value="TreeGrafter"/>
</dbReference>
<dbReference type="GO" id="GO:0005634">
    <property type="term" value="C:nucleus"/>
    <property type="evidence" value="ECO:0007669"/>
    <property type="project" value="UniProtKB-SubCell"/>
</dbReference>
<dbReference type="GeneID" id="8200275"/>
<dbReference type="SMART" id="SM01090">
    <property type="entry name" value="Copper-fist"/>
    <property type="match status" value="1"/>
</dbReference>
<keyword evidence="10" id="KW-1185">Reference proteome</keyword>
<dbReference type="PRINTS" id="PR00617">
    <property type="entry name" value="COPPERFIST"/>
</dbReference>
<dbReference type="InterPro" id="IPR051763">
    <property type="entry name" value="Copper_Homeo_Regul"/>
</dbReference>
<reference evidence="9 10" key="1">
    <citation type="journal article" date="2009" name="Nat. Biotechnol.">
        <title>Genome sequence of the recombinant protein production host Pichia pastoris.</title>
        <authorList>
            <person name="De Schutter K."/>
            <person name="Lin Y.C."/>
            <person name="Tiels P."/>
            <person name="Van Hecke A."/>
            <person name="Glinka S."/>
            <person name="Weber-Lehmann J."/>
            <person name="Rouze P."/>
            <person name="Van de Peer Y."/>
            <person name="Callewaert N."/>
        </authorList>
    </citation>
    <scope>NUCLEOTIDE SEQUENCE [LARGE SCALE GENOMIC DNA]</scope>
    <source>
        <strain evidence="10">GS115 / ATCC 20864</strain>
    </source>
</reference>
<dbReference type="Pfam" id="PF00649">
    <property type="entry name" value="Copper-fist"/>
    <property type="match status" value="1"/>
</dbReference>
<protein>
    <submittedName>
        <fullName evidence="9">Copper-sensing transcription factor</fullName>
    </submittedName>
</protein>
<dbReference type="GO" id="GO:0006878">
    <property type="term" value="P:intracellular copper ion homeostasis"/>
    <property type="evidence" value="ECO:0007669"/>
    <property type="project" value="TreeGrafter"/>
</dbReference>
<dbReference type="PROSITE" id="PS01119">
    <property type="entry name" value="COPPER_FIST_1"/>
    <property type="match status" value="1"/>
</dbReference>
<accession>C4R5Z5</accession>
<keyword evidence="3" id="KW-0862">Zinc</keyword>
<evidence type="ECO:0000256" key="6">
    <source>
        <dbReference type="ARBA" id="ARBA00023163"/>
    </source>
</evidence>
<evidence type="ECO:0000256" key="3">
    <source>
        <dbReference type="ARBA" id="ARBA00022833"/>
    </source>
</evidence>
<keyword evidence="6" id="KW-0804">Transcription</keyword>
<dbReference type="PANTHER" id="PTHR28088">
    <property type="entry name" value="TRANSCRIPTIONAL ACTIVATOR HAA1-RELATED"/>
    <property type="match status" value="1"/>
</dbReference>
<name>C4R5Z5_KOMPG</name>
<dbReference type="FunFam" id="3.90.430.10:FF:000001">
    <property type="entry name" value="Copper fist DNA-binding protein"/>
    <property type="match status" value="1"/>
</dbReference>
<comment type="subcellular location">
    <subcellularLocation>
        <location evidence="1">Nucleus</location>
    </subcellularLocation>
</comment>
<dbReference type="Gene3D" id="3.90.430.10">
    <property type="entry name" value="Copper fist DNA-binding domain"/>
    <property type="match status" value="1"/>
</dbReference>
<evidence type="ECO:0000256" key="2">
    <source>
        <dbReference type="ARBA" id="ARBA00022723"/>
    </source>
</evidence>
<dbReference type="FunCoup" id="C4R5Z5">
    <property type="interactions" value="470"/>
</dbReference>
<keyword evidence="4" id="KW-0186">Copper</keyword>
<dbReference type="AlphaFoldDB" id="C4R5Z5"/>
<dbReference type="InterPro" id="IPR036395">
    <property type="entry name" value="Cu_fist_DNA-bd_dom_sf"/>
</dbReference>
<dbReference type="SMR" id="C4R5Z5"/>
<dbReference type="SMART" id="SM00412">
    <property type="entry name" value="Cu_FIST"/>
    <property type="match status" value="1"/>
</dbReference>
<evidence type="ECO:0000256" key="4">
    <source>
        <dbReference type="ARBA" id="ARBA00023008"/>
    </source>
</evidence>
<feature type="domain" description="Copper-fist" evidence="8">
    <location>
        <begin position="1"/>
        <end position="40"/>
    </location>
</feature>
<dbReference type="Proteomes" id="UP000000314">
    <property type="component" value="Chromosome 3"/>
</dbReference>
<dbReference type="GO" id="GO:0006879">
    <property type="term" value="P:intracellular iron ion homeostasis"/>
    <property type="evidence" value="ECO:0007669"/>
    <property type="project" value="TreeGrafter"/>
</dbReference>
<evidence type="ECO:0000259" key="8">
    <source>
        <dbReference type="PROSITE" id="PS50073"/>
    </source>
</evidence>
<keyword evidence="5" id="KW-0805">Transcription regulation</keyword>
<dbReference type="InterPro" id="IPR001083">
    <property type="entry name" value="Cu_fist_DNA-bd_dom"/>
</dbReference>